<dbReference type="EMBL" id="LBTR01000003">
    <property type="protein sequence ID" value="KKQ46280.1"/>
    <property type="molecule type" value="Genomic_DNA"/>
</dbReference>
<organism evidence="8 9">
    <name type="scientific">Candidatus Woesebacteria bacterium GW2011_GWA1_37_8</name>
    <dbReference type="NCBI Taxonomy" id="1618546"/>
    <lineage>
        <taxon>Bacteria</taxon>
        <taxon>Candidatus Woeseibacteriota</taxon>
    </lineage>
</organism>
<dbReference type="PRINTS" id="PR00300">
    <property type="entry name" value="CLPPROTEASEA"/>
</dbReference>
<dbReference type="Gene3D" id="3.40.50.300">
    <property type="entry name" value="P-loop containing nucleotide triphosphate hydrolases"/>
    <property type="match status" value="2"/>
</dbReference>
<protein>
    <submittedName>
        <fullName evidence="8">ATPase AAA-2 domain protein</fullName>
    </submittedName>
</protein>
<dbReference type="SMART" id="SM00382">
    <property type="entry name" value="AAA"/>
    <property type="match status" value="2"/>
</dbReference>
<dbReference type="CDD" id="cd19499">
    <property type="entry name" value="RecA-like_ClpB_Hsp104-like"/>
    <property type="match status" value="1"/>
</dbReference>
<dbReference type="InterPro" id="IPR001270">
    <property type="entry name" value="ClpA/B"/>
</dbReference>
<feature type="domain" description="Clp ATPase C-terminal" evidence="7">
    <location>
        <begin position="724"/>
        <end position="813"/>
    </location>
</feature>
<gene>
    <name evidence="8" type="ORF">US62_C0003G0029</name>
</gene>
<feature type="domain" description="AAA+ ATPase" evidence="6">
    <location>
        <begin position="282"/>
        <end position="418"/>
    </location>
</feature>
<feature type="domain" description="AAA+ ATPase" evidence="6">
    <location>
        <begin position="556"/>
        <end position="725"/>
    </location>
</feature>
<keyword evidence="5" id="KW-0472">Membrane</keyword>
<dbReference type="GO" id="GO:0005737">
    <property type="term" value="C:cytoplasm"/>
    <property type="evidence" value="ECO:0007669"/>
    <property type="project" value="TreeGrafter"/>
</dbReference>
<evidence type="ECO:0000256" key="1">
    <source>
        <dbReference type="ARBA" id="ARBA00022737"/>
    </source>
</evidence>
<dbReference type="AlphaFoldDB" id="A0A0G0I5N5"/>
<dbReference type="GO" id="GO:0016887">
    <property type="term" value="F:ATP hydrolysis activity"/>
    <property type="evidence" value="ECO:0007669"/>
    <property type="project" value="InterPro"/>
</dbReference>
<dbReference type="Pfam" id="PF10431">
    <property type="entry name" value="ClpB_D2-small"/>
    <property type="match status" value="1"/>
</dbReference>
<dbReference type="PATRIC" id="fig|1618546.3.peg.93"/>
<sequence>MEFLAWHYSFGVNYYIESWMRQFKWIRHYFSLPLLLRTLFAPWKRMIMSDNKPGFDLNRFFQTLTFNMVSRIVGAGVRITLFFVGIVLLVVTFFAGVFGFIFWVLIPFFSWPVYTKYNKRPDIVMRDLMFKVKTTRDNPLQVLFNSEPGLFFLNHLGLSYDSLSSAITSDKLDLNNLAAKNFSDVVNWFLEKGSFEDERLRKLGLVKEDLITVAKMWDKKKEDESFLGSDELGRPSIGLEVLFGYTPTLNQYSTDLSAPQSFSHRLIGREEIVNRMYRELSVDRSIVLTGDPGVGKKTVVLEFANRAATGKFGSKMAYKRVLEFDYNFILSESMDINKKKTQLTQILDEAAYAGNIVLMIRDLHRLIHSDVEGFDFTDTFEAAMGRGELKIIAVATNVEYERFIAPNSRLRKYFERIEVTPPSKEQAYEILVEWAKTLEIKKNLIIEITALRKILNESDRYITDTPFPEKALELLDAVVTFVEESKKQVVEADDVNAVFAEKTGISLARLTSEEKTKLGDLENIIHENLVDQELAVKQIAQSLRAKTLGVSENKRPIGSFLFLGPTGVGKTETAKVLAKVYYGSEEQILRFDMAEYAGKEGFERLIGSQGRNTPGALTTAIKNKPASLLLLDEFEKASRDIFNLFLTVLDEGYITDAFGKRVGAGNLFIIGTSNAAAEYIRKLVGSGIRGEELQKSVVNFVLENAIFTPELLNRFDGVIVYEPLEGPELKKVAKLILDKYAKNLKNKGIILNVTDSLIEKLATDGYDPAFGARPMRRIVDLVISDLIGKEMISGNVADGDSIDIIPGSGKEEYKVVKKTG</sequence>
<dbReference type="PANTHER" id="PTHR11638:SF18">
    <property type="entry name" value="HEAT SHOCK PROTEIN 104"/>
    <property type="match status" value="1"/>
</dbReference>
<dbReference type="GO" id="GO:0005524">
    <property type="term" value="F:ATP binding"/>
    <property type="evidence" value="ECO:0007669"/>
    <property type="project" value="UniProtKB-KW"/>
</dbReference>
<dbReference type="InterPro" id="IPR019489">
    <property type="entry name" value="Clp_ATPase_C"/>
</dbReference>
<evidence type="ECO:0000256" key="5">
    <source>
        <dbReference type="SAM" id="Phobius"/>
    </source>
</evidence>
<dbReference type="Proteomes" id="UP000034603">
    <property type="component" value="Unassembled WGS sequence"/>
</dbReference>
<evidence type="ECO:0000313" key="8">
    <source>
        <dbReference type="EMBL" id="KKQ46280.1"/>
    </source>
</evidence>
<evidence type="ECO:0000256" key="3">
    <source>
        <dbReference type="ARBA" id="ARBA00022840"/>
    </source>
</evidence>
<accession>A0A0G0I5N5</accession>
<dbReference type="InterPro" id="IPR041546">
    <property type="entry name" value="ClpA/ClpB_AAA_lid"/>
</dbReference>
<dbReference type="InterPro" id="IPR003593">
    <property type="entry name" value="AAA+_ATPase"/>
</dbReference>
<reference evidence="8 9" key="1">
    <citation type="journal article" date="2015" name="Nature">
        <title>rRNA introns, odd ribosomes, and small enigmatic genomes across a large radiation of phyla.</title>
        <authorList>
            <person name="Brown C.T."/>
            <person name="Hug L.A."/>
            <person name="Thomas B.C."/>
            <person name="Sharon I."/>
            <person name="Castelle C.J."/>
            <person name="Singh A."/>
            <person name="Wilkins M.J."/>
            <person name="Williams K.H."/>
            <person name="Banfield J.F."/>
        </authorList>
    </citation>
    <scope>NUCLEOTIDE SEQUENCE [LARGE SCALE GENOMIC DNA]</scope>
</reference>
<dbReference type="SUPFAM" id="SSF52540">
    <property type="entry name" value="P-loop containing nucleoside triphosphate hydrolases"/>
    <property type="match status" value="2"/>
</dbReference>
<keyword evidence="4" id="KW-0143">Chaperone</keyword>
<dbReference type="GO" id="GO:0034605">
    <property type="term" value="P:cellular response to heat"/>
    <property type="evidence" value="ECO:0007669"/>
    <property type="project" value="TreeGrafter"/>
</dbReference>
<evidence type="ECO:0000313" key="9">
    <source>
        <dbReference type="Proteomes" id="UP000034603"/>
    </source>
</evidence>
<dbReference type="Gene3D" id="1.10.8.60">
    <property type="match status" value="2"/>
</dbReference>
<keyword evidence="3" id="KW-0067">ATP-binding</keyword>
<keyword evidence="1" id="KW-0677">Repeat</keyword>
<dbReference type="Pfam" id="PF17871">
    <property type="entry name" value="AAA_lid_9"/>
    <property type="match status" value="1"/>
</dbReference>
<name>A0A0G0I5N5_9BACT</name>
<dbReference type="InterPro" id="IPR027417">
    <property type="entry name" value="P-loop_NTPase"/>
</dbReference>
<feature type="transmembrane region" description="Helical" evidence="5">
    <location>
        <begin position="81"/>
        <end position="106"/>
    </location>
</feature>
<evidence type="ECO:0000256" key="2">
    <source>
        <dbReference type="ARBA" id="ARBA00022741"/>
    </source>
</evidence>
<dbReference type="PANTHER" id="PTHR11638">
    <property type="entry name" value="ATP-DEPENDENT CLP PROTEASE"/>
    <property type="match status" value="1"/>
</dbReference>
<proteinExistence type="predicted"/>
<dbReference type="Pfam" id="PF07724">
    <property type="entry name" value="AAA_2"/>
    <property type="match status" value="1"/>
</dbReference>
<evidence type="ECO:0000259" key="7">
    <source>
        <dbReference type="SMART" id="SM01086"/>
    </source>
</evidence>
<dbReference type="SMART" id="SM01086">
    <property type="entry name" value="ClpB_D2-small"/>
    <property type="match status" value="1"/>
</dbReference>
<evidence type="ECO:0000259" key="6">
    <source>
        <dbReference type="SMART" id="SM00382"/>
    </source>
</evidence>
<dbReference type="CDD" id="cd00009">
    <property type="entry name" value="AAA"/>
    <property type="match status" value="1"/>
</dbReference>
<comment type="caution">
    <text evidence="8">The sequence shown here is derived from an EMBL/GenBank/DDBJ whole genome shotgun (WGS) entry which is preliminary data.</text>
</comment>
<evidence type="ECO:0000256" key="4">
    <source>
        <dbReference type="ARBA" id="ARBA00023186"/>
    </source>
</evidence>
<dbReference type="InterPro" id="IPR050130">
    <property type="entry name" value="ClpA_ClpB"/>
</dbReference>
<keyword evidence="5" id="KW-0812">Transmembrane</keyword>
<keyword evidence="5" id="KW-1133">Transmembrane helix</keyword>
<keyword evidence="2" id="KW-0547">Nucleotide-binding</keyword>
<dbReference type="InterPro" id="IPR003959">
    <property type="entry name" value="ATPase_AAA_core"/>
</dbReference>